<feature type="transmembrane region" description="Helical" evidence="1">
    <location>
        <begin position="59"/>
        <end position="84"/>
    </location>
</feature>
<feature type="transmembrane region" description="Helical" evidence="1">
    <location>
        <begin position="6"/>
        <end position="25"/>
    </location>
</feature>
<keyword evidence="1" id="KW-0472">Membrane</keyword>
<evidence type="ECO:0000256" key="1">
    <source>
        <dbReference type="SAM" id="Phobius"/>
    </source>
</evidence>
<keyword evidence="1" id="KW-1133">Transmembrane helix</keyword>
<comment type="caution">
    <text evidence="2">The sequence shown here is derived from an EMBL/GenBank/DDBJ whole genome shotgun (WGS) entry which is preliminary data.</text>
</comment>
<dbReference type="AlphaFoldDB" id="A0A9W6T2E1"/>
<reference evidence="2" key="1">
    <citation type="submission" date="2023-04" db="EMBL/GenBank/DDBJ databases">
        <title>Candida boidinii NBRC 10035.</title>
        <authorList>
            <person name="Ichikawa N."/>
            <person name="Sato H."/>
            <person name="Tonouchi N."/>
        </authorList>
    </citation>
    <scope>NUCLEOTIDE SEQUENCE</scope>
    <source>
        <strain evidence="2">NBRC 10035</strain>
    </source>
</reference>
<organism evidence="2 3">
    <name type="scientific">Candida boidinii</name>
    <name type="common">Yeast</name>
    <dbReference type="NCBI Taxonomy" id="5477"/>
    <lineage>
        <taxon>Eukaryota</taxon>
        <taxon>Fungi</taxon>
        <taxon>Dikarya</taxon>
        <taxon>Ascomycota</taxon>
        <taxon>Saccharomycotina</taxon>
        <taxon>Pichiomycetes</taxon>
        <taxon>Pichiales</taxon>
        <taxon>Pichiaceae</taxon>
        <taxon>Ogataea</taxon>
        <taxon>Ogataea/Candida clade</taxon>
    </lineage>
</organism>
<protein>
    <submittedName>
        <fullName evidence="2">Unnamed protein product</fullName>
    </submittedName>
</protein>
<dbReference type="EMBL" id="BSXN01001194">
    <property type="protein sequence ID" value="GME72058.1"/>
    <property type="molecule type" value="Genomic_DNA"/>
</dbReference>
<sequence length="123" mass="13479">MFLYMFYGFFDAVWQCYAYWIMGALTNSSRKAAVYAGYYKGLQSAGAAIAWRLDSVGVSYAAIFGSSWGLLAGSLIIAFPVLYYKIEETTALEKDLEETDETIADVLGTGVSIHPSNSVVSRV</sequence>
<proteinExistence type="predicted"/>
<dbReference type="Proteomes" id="UP001165120">
    <property type="component" value="Unassembled WGS sequence"/>
</dbReference>
<accession>A0A9W6T2E1</accession>
<keyword evidence="1" id="KW-0812">Transmembrane</keyword>
<gene>
    <name evidence="2" type="ORF">Cboi02_000345300</name>
</gene>
<keyword evidence="3" id="KW-1185">Reference proteome</keyword>
<evidence type="ECO:0000313" key="2">
    <source>
        <dbReference type="EMBL" id="GME72058.1"/>
    </source>
</evidence>
<name>A0A9W6T2E1_CANBO</name>
<evidence type="ECO:0000313" key="3">
    <source>
        <dbReference type="Proteomes" id="UP001165120"/>
    </source>
</evidence>